<dbReference type="Gene3D" id="3.40.50.1220">
    <property type="entry name" value="TPP-binding domain"/>
    <property type="match status" value="1"/>
</dbReference>
<dbReference type="AlphaFoldDB" id="X1HKH5"/>
<feature type="domain" description="Thiamine pyrophosphate enzyme central" evidence="2">
    <location>
        <begin position="87"/>
        <end position="185"/>
    </location>
</feature>
<comment type="similarity">
    <text evidence="1">Belongs to the TPP enzyme family.</text>
</comment>
<dbReference type="GO" id="GO:0005948">
    <property type="term" value="C:acetolactate synthase complex"/>
    <property type="evidence" value="ECO:0007669"/>
    <property type="project" value="TreeGrafter"/>
</dbReference>
<name>X1HKH5_9ZZZZ</name>
<evidence type="ECO:0000256" key="1">
    <source>
        <dbReference type="ARBA" id="ARBA00007812"/>
    </source>
</evidence>
<dbReference type="EMBL" id="BARU01025739">
    <property type="protein sequence ID" value="GAH69957.1"/>
    <property type="molecule type" value="Genomic_DNA"/>
</dbReference>
<comment type="caution">
    <text evidence="3">The sequence shown here is derived from an EMBL/GenBank/DDBJ whole genome shotgun (WGS) entry which is preliminary data.</text>
</comment>
<feature type="non-terminal residue" evidence="3">
    <location>
        <position position="1"/>
    </location>
</feature>
<proteinExistence type="inferred from homology"/>
<organism evidence="3">
    <name type="scientific">marine sediment metagenome</name>
    <dbReference type="NCBI Taxonomy" id="412755"/>
    <lineage>
        <taxon>unclassified sequences</taxon>
        <taxon>metagenomes</taxon>
        <taxon>ecological metagenomes</taxon>
    </lineage>
</organism>
<dbReference type="InterPro" id="IPR045229">
    <property type="entry name" value="TPP_enz"/>
</dbReference>
<accession>X1HKH5</accession>
<dbReference type="InterPro" id="IPR029035">
    <property type="entry name" value="DHS-like_NAD/FAD-binding_dom"/>
</dbReference>
<reference evidence="3" key="1">
    <citation type="journal article" date="2014" name="Front. Microbiol.">
        <title>High frequency of phylogenetically diverse reductive dehalogenase-homologous genes in deep subseafloor sedimentary metagenomes.</title>
        <authorList>
            <person name="Kawai M."/>
            <person name="Futagami T."/>
            <person name="Toyoda A."/>
            <person name="Takaki Y."/>
            <person name="Nishi S."/>
            <person name="Hori S."/>
            <person name="Arai W."/>
            <person name="Tsubouchi T."/>
            <person name="Morono Y."/>
            <person name="Uchiyama I."/>
            <person name="Ito T."/>
            <person name="Fujiyama A."/>
            <person name="Inagaki F."/>
            <person name="Takami H."/>
        </authorList>
    </citation>
    <scope>NUCLEOTIDE SEQUENCE</scope>
    <source>
        <strain evidence="3">Expedition CK06-06</strain>
    </source>
</reference>
<evidence type="ECO:0000259" key="2">
    <source>
        <dbReference type="Pfam" id="PF00205"/>
    </source>
</evidence>
<sequence>ESITKWAYRLSYPWQVKQITARMCKLCQSAPKGPCAFEINCDPLLMKDEARKHYWGGFFAEDEAYIEAWRYEDTSKPLTNAADPAEVAKAARALAAAKAPYLVIGEDAAWEDCGAECKEFVEYWKIPHNNRRTGRALISELHPYYHRGYPPFKSEIDLMIVVGVKVGFFDAYGGGWAPTIQFASAESRVWTYLKSPAVLMGTIKVSLKQVLDYAKANNLGPSMEAQEWLKKCQASHVAAIEKRKAHAYMYGPDHPRYRKYNIIHFGYMSQIIR</sequence>
<dbReference type="InterPro" id="IPR012000">
    <property type="entry name" value="Thiamin_PyroP_enz_cen_dom"/>
</dbReference>
<gene>
    <name evidence="3" type="ORF">S03H2_41433</name>
</gene>
<dbReference type="GO" id="GO:0009099">
    <property type="term" value="P:L-valine biosynthetic process"/>
    <property type="evidence" value="ECO:0007669"/>
    <property type="project" value="TreeGrafter"/>
</dbReference>
<protein>
    <recommendedName>
        <fullName evidence="2">Thiamine pyrophosphate enzyme central domain-containing protein</fullName>
    </recommendedName>
</protein>
<dbReference type="SUPFAM" id="SSF52467">
    <property type="entry name" value="DHS-like NAD/FAD-binding domain"/>
    <property type="match status" value="1"/>
</dbReference>
<dbReference type="PANTHER" id="PTHR18968">
    <property type="entry name" value="THIAMINE PYROPHOSPHATE ENZYMES"/>
    <property type="match status" value="1"/>
</dbReference>
<dbReference type="GO" id="GO:0050660">
    <property type="term" value="F:flavin adenine dinucleotide binding"/>
    <property type="evidence" value="ECO:0007669"/>
    <property type="project" value="TreeGrafter"/>
</dbReference>
<dbReference type="GO" id="GO:0030976">
    <property type="term" value="F:thiamine pyrophosphate binding"/>
    <property type="evidence" value="ECO:0007669"/>
    <property type="project" value="InterPro"/>
</dbReference>
<dbReference type="GO" id="GO:0003984">
    <property type="term" value="F:acetolactate synthase activity"/>
    <property type="evidence" value="ECO:0007669"/>
    <property type="project" value="TreeGrafter"/>
</dbReference>
<dbReference type="PANTHER" id="PTHR18968:SF13">
    <property type="entry name" value="ACETOLACTATE SYNTHASE CATALYTIC SUBUNIT, MITOCHONDRIAL"/>
    <property type="match status" value="1"/>
</dbReference>
<dbReference type="GO" id="GO:0009097">
    <property type="term" value="P:isoleucine biosynthetic process"/>
    <property type="evidence" value="ECO:0007669"/>
    <property type="project" value="TreeGrafter"/>
</dbReference>
<feature type="non-terminal residue" evidence="3">
    <location>
        <position position="273"/>
    </location>
</feature>
<evidence type="ECO:0000313" key="3">
    <source>
        <dbReference type="EMBL" id="GAH69957.1"/>
    </source>
</evidence>
<dbReference type="GO" id="GO:0000287">
    <property type="term" value="F:magnesium ion binding"/>
    <property type="evidence" value="ECO:0007669"/>
    <property type="project" value="InterPro"/>
</dbReference>
<dbReference type="Pfam" id="PF00205">
    <property type="entry name" value="TPP_enzyme_M"/>
    <property type="match status" value="1"/>
</dbReference>